<gene>
    <name evidence="2" type="ORF">GOP47_0018843</name>
</gene>
<feature type="region of interest" description="Disordered" evidence="1">
    <location>
        <begin position="306"/>
        <end position="342"/>
    </location>
</feature>
<protein>
    <submittedName>
        <fullName evidence="2">Uncharacterized protein</fullName>
    </submittedName>
</protein>
<organism evidence="2 3">
    <name type="scientific">Adiantum capillus-veneris</name>
    <name type="common">Maidenhair fern</name>
    <dbReference type="NCBI Taxonomy" id="13818"/>
    <lineage>
        <taxon>Eukaryota</taxon>
        <taxon>Viridiplantae</taxon>
        <taxon>Streptophyta</taxon>
        <taxon>Embryophyta</taxon>
        <taxon>Tracheophyta</taxon>
        <taxon>Polypodiopsida</taxon>
        <taxon>Polypodiidae</taxon>
        <taxon>Polypodiales</taxon>
        <taxon>Pteridineae</taxon>
        <taxon>Pteridaceae</taxon>
        <taxon>Vittarioideae</taxon>
        <taxon>Adiantum</taxon>
    </lineage>
</organism>
<sequence length="1303" mass="143155">MASDTNPASMASLSSAQLAERLEKSEAGRKKLRQAISILQEKLEAMEKVLKVNEMLRKECEQERQRADSEKQRAEEEKRLKSLLEKDSTAFKDQMAKILQRLGAVENKQKADKKENERLRNEVKLSVEGMRVATQAVNAVQSSFQSLETNLLEKVNAAFEEAHVATQAVKHMQDSLQSMEQIVDKQGSSLINELGLPPVGRAPEKLVDEISRLFNKERQSHCKIEHRLSMLKSAFKVGRRHHALTSAENAVDLESLASLKKKKDKVSEKRKSRGEENIFDRRVRKRMEPFDAPAVNSAVNRLAFSGHAQAHKDQSLSSPVKEQQRTSDEPGALPVEPCSHNTASNDYLEEAVVDHRGSSNGNVDVQMPPRGAIVPTHKENLRDPTVQIVSSSDCKEAIMQKKCSIELRSANDHGVSHATRKNKTSAEQEELDRGFLASRDPANVSNDVDLKDVNEPDPDVDTSDDSDEWWWSNERVLLSPSLPEIPSPVPFRESLPGRECFDSVTDSSISRKELVNDASVVCEAANLQGNAIDHNPDSPDACNNRLGGTSSNVYNLLDSFSGLEKQQRSNHRVSLKTELVLNTPTDLGGKVLVQKVPSTQDDGVRVPEIGNNLEAHDVDKTSHNIHPSSDPLTTGTGSVASHETCTCSGPVSKTTIRHESSVMLDNSQFEDYMLETVGAAPLTEIDEFLEVLPPLPDILPSECCAFDSHVSVHRELVDSTYSINKVCASSQPQAACEKQAIDKGCKEESGEKSPTSTDLDHVAHPISQGQPSQVELSDAECTRDNEASSVMESLNGFTSQDRLPLNNKPSNSSEASTVFLLQAFDIDGADAKVDLTAACIIVNKLETHLLHSNSLKEGVELQELNLYKASTGLPLVYMACCIISSAVNLVRSEKGEVESSATAKPIDSLLQAYVAFIRSMFGDKASIVLNTILAQLGRFLIQGKAMLVTLQETVSPCEDPLGVAKVFHDKNQCKYEYFEATLGDIYAGGKVLAALCQVLACVTHLQNIVYEVLGWCDKDIIWLLTVFSSFSSICGHTAFMVEADDLLGHAICAIIVELVASVEQDSEKKAEKPKVSEATPCLPDVDPNHLVSWDSLKDVLKINGTFSVKQVFLAALGALQYLLGSKGDSLLSSFVKTDLLTAKDCVVNDSDQRENHECNISYQRCVEDSCMHPEVSTLFKTVPESLLKNQAGCALKTLGPRKWQRKYMEAVTSVELIAQFMGWDWTYNHLILKCLWKMVASGFTQICAAGVSHVLSILMRIATKGGGMDVPGLTDLNQLIIHLVRSTSTLLGKAESILLFDPH</sequence>
<dbReference type="PANTHER" id="PTHR35480">
    <property type="entry name" value="MATERNAL EFFECT EMBRYO ARREST 22"/>
    <property type="match status" value="1"/>
</dbReference>
<proteinExistence type="predicted"/>
<keyword evidence="3" id="KW-1185">Reference proteome</keyword>
<feature type="region of interest" description="Disordered" evidence="1">
    <location>
        <begin position="1"/>
        <end position="26"/>
    </location>
</feature>
<feature type="compositionally biased region" description="Acidic residues" evidence="1">
    <location>
        <begin position="455"/>
        <end position="466"/>
    </location>
</feature>
<feature type="compositionally biased region" description="Low complexity" evidence="1">
    <location>
        <begin position="8"/>
        <end position="19"/>
    </location>
</feature>
<comment type="caution">
    <text evidence="2">The sequence shown here is derived from an EMBL/GenBank/DDBJ whole genome shotgun (WGS) entry which is preliminary data.</text>
</comment>
<evidence type="ECO:0000313" key="2">
    <source>
        <dbReference type="EMBL" id="KAI5066219.1"/>
    </source>
</evidence>
<accession>A0A9D4Z959</accession>
<evidence type="ECO:0000313" key="3">
    <source>
        <dbReference type="Proteomes" id="UP000886520"/>
    </source>
</evidence>
<feature type="region of interest" description="Disordered" evidence="1">
    <location>
        <begin position="411"/>
        <end position="466"/>
    </location>
</feature>
<dbReference type="EMBL" id="JABFUD020000018">
    <property type="protein sequence ID" value="KAI5066219.1"/>
    <property type="molecule type" value="Genomic_DNA"/>
</dbReference>
<dbReference type="PANTHER" id="PTHR35480:SF1">
    <property type="entry name" value="MATERNAL EFFECT EMBRYO ARREST 22"/>
    <property type="match status" value="1"/>
</dbReference>
<dbReference type="OrthoDB" id="1939693at2759"/>
<dbReference type="Proteomes" id="UP000886520">
    <property type="component" value="Chromosome 18"/>
</dbReference>
<reference evidence="2" key="1">
    <citation type="submission" date="2021-01" db="EMBL/GenBank/DDBJ databases">
        <title>Adiantum capillus-veneris genome.</title>
        <authorList>
            <person name="Fang Y."/>
            <person name="Liao Q."/>
        </authorList>
    </citation>
    <scope>NUCLEOTIDE SEQUENCE</scope>
    <source>
        <strain evidence="2">H3</strain>
        <tissue evidence="2">Leaf</tissue>
    </source>
</reference>
<name>A0A9D4Z959_ADICA</name>
<evidence type="ECO:0000256" key="1">
    <source>
        <dbReference type="SAM" id="MobiDB-lite"/>
    </source>
</evidence>